<proteinExistence type="predicted"/>
<dbReference type="GO" id="GO:0000976">
    <property type="term" value="F:transcription cis-regulatory region binding"/>
    <property type="evidence" value="ECO:0007669"/>
    <property type="project" value="TreeGrafter"/>
</dbReference>
<dbReference type="GO" id="GO:0003700">
    <property type="term" value="F:DNA-binding transcription factor activity"/>
    <property type="evidence" value="ECO:0007669"/>
    <property type="project" value="TreeGrafter"/>
</dbReference>
<evidence type="ECO:0000313" key="7">
    <source>
        <dbReference type="Proteomes" id="UP000318709"/>
    </source>
</evidence>
<keyword evidence="2 4" id="KW-0238">DNA-binding</keyword>
<dbReference type="PROSITE" id="PS01081">
    <property type="entry name" value="HTH_TETR_1"/>
    <property type="match status" value="1"/>
</dbReference>
<keyword evidence="7" id="KW-1185">Reference proteome</keyword>
<organism evidence="6 7">
    <name type="scientific">Formicincola oecophyllae</name>
    <dbReference type="NCBI Taxonomy" id="2558361"/>
    <lineage>
        <taxon>Bacteria</taxon>
        <taxon>Pseudomonadati</taxon>
        <taxon>Pseudomonadota</taxon>
        <taxon>Alphaproteobacteria</taxon>
        <taxon>Acetobacterales</taxon>
        <taxon>Acetobacteraceae</taxon>
        <taxon>Formicincola</taxon>
    </lineage>
</organism>
<dbReference type="AlphaFoldDB" id="A0A4Y6U7N8"/>
<reference evidence="6 7" key="1">
    <citation type="submission" date="2019-03" db="EMBL/GenBank/DDBJ databases">
        <title>The complete genome sequence of Swingsia_sp. F3b2 LMG30590(T).</title>
        <authorList>
            <person name="Chua K.-O."/>
            <person name="Chan K.-G."/>
            <person name="See-Too W.-S."/>
        </authorList>
    </citation>
    <scope>NUCLEOTIDE SEQUENCE [LARGE SCALE GENOMIC DNA]</scope>
    <source>
        <strain evidence="6 7">F3b2</strain>
    </source>
</reference>
<dbReference type="EMBL" id="CP038231">
    <property type="protein sequence ID" value="QDH13174.1"/>
    <property type="molecule type" value="Genomic_DNA"/>
</dbReference>
<sequence>MPVPADAVSAHFQNPSTLHDSISPTALPLSPACQKRRAQIIKGAGKVFLRLGYEGASMSVIAREAGVSKGALYNHFVSKAELFTAFFEDTCRTKLDAIESLPRTNDVPLQAALEEAALMLITMLSDAIALGLYRIIVGEAEHFPHLADTFWRYAYARTLGGLARWFEARMALSPELLAIEDPYLAAEQFCMMCQTRIIQRKRFMLPVDDSPQAIQAIAQLTARSFMRIHAP</sequence>
<accession>A0A4Y6U7N8</accession>
<dbReference type="Pfam" id="PF00440">
    <property type="entry name" value="TetR_N"/>
    <property type="match status" value="1"/>
</dbReference>
<evidence type="ECO:0000256" key="4">
    <source>
        <dbReference type="PROSITE-ProRule" id="PRU00335"/>
    </source>
</evidence>
<dbReference type="Pfam" id="PF14246">
    <property type="entry name" value="TetR_C_7"/>
    <property type="match status" value="1"/>
</dbReference>
<dbReference type="KEGG" id="swf:E3E12_02015"/>
<dbReference type="Gene3D" id="1.10.357.10">
    <property type="entry name" value="Tetracycline Repressor, domain 2"/>
    <property type="match status" value="1"/>
</dbReference>
<dbReference type="RefSeq" id="WP_141442836.1">
    <property type="nucleotide sequence ID" value="NZ_CP038231.1"/>
</dbReference>
<feature type="domain" description="HTH tetR-type" evidence="5">
    <location>
        <begin position="34"/>
        <end position="94"/>
    </location>
</feature>
<name>A0A4Y6U7N8_9PROT</name>
<dbReference type="InterPro" id="IPR023772">
    <property type="entry name" value="DNA-bd_HTH_TetR-type_CS"/>
</dbReference>
<gene>
    <name evidence="6" type="ORF">E3E12_02015</name>
</gene>
<evidence type="ECO:0000256" key="1">
    <source>
        <dbReference type="ARBA" id="ARBA00023015"/>
    </source>
</evidence>
<dbReference type="PANTHER" id="PTHR30055">
    <property type="entry name" value="HTH-TYPE TRANSCRIPTIONAL REGULATOR RUTR"/>
    <property type="match status" value="1"/>
</dbReference>
<dbReference type="InterPro" id="IPR039536">
    <property type="entry name" value="TetR_C_Proteobacteria"/>
</dbReference>
<keyword evidence="3" id="KW-0804">Transcription</keyword>
<dbReference type="OrthoDB" id="9816431at2"/>
<protein>
    <submittedName>
        <fullName evidence="6">TetR/AcrR family transcriptional regulator</fullName>
    </submittedName>
</protein>
<dbReference type="Proteomes" id="UP000318709">
    <property type="component" value="Chromosome"/>
</dbReference>
<evidence type="ECO:0000313" key="6">
    <source>
        <dbReference type="EMBL" id="QDH13174.1"/>
    </source>
</evidence>
<dbReference type="InterPro" id="IPR050109">
    <property type="entry name" value="HTH-type_TetR-like_transc_reg"/>
</dbReference>
<evidence type="ECO:0000256" key="2">
    <source>
        <dbReference type="ARBA" id="ARBA00023125"/>
    </source>
</evidence>
<feature type="DNA-binding region" description="H-T-H motif" evidence="4">
    <location>
        <begin position="57"/>
        <end position="76"/>
    </location>
</feature>
<dbReference type="PANTHER" id="PTHR30055:SF146">
    <property type="entry name" value="HTH-TYPE TRANSCRIPTIONAL DUAL REGULATOR CECR"/>
    <property type="match status" value="1"/>
</dbReference>
<evidence type="ECO:0000259" key="5">
    <source>
        <dbReference type="PROSITE" id="PS50977"/>
    </source>
</evidence>
<evidence type="ECO:0000256" key="3">
    <source>
        <dbReference type="ARBA" id="ARBA00023163"/>
    </source>
</evidence>
<dbReference type="FunFam" id="1.10.10.60:FF:000141">
    <property type="entry name" value="TetR family transcriptional regulator"/>
    <property type="match status" value="1"/>
</dbReference>
<dbReference type="InterPro" id="IPR001647">
    <property type="entry name" value="HTH_TetR"/>
</dbReference>
<dbReference type="PROSITE" id="PS50977">
    <property type="entry name" value="HTH_TETR_2"/>
    <property type="match status" value="1"/>
</dbReference>
<dbReference type="SUPFAM" id="SSF46689">
    <property type="entry name" value="Homeodomain-like"/>
    <property type="match status" value="1"/>
</dbReference>
<dbReference type="PRINTS" id="PR00455">
    <property type="entry name" value="HTHTETR"/>
</dbReference>
<dbReference type="InterPro" id="IPR009057">
    <property type="entry name" value="Homeodomain-like_sf"/>
</dbReference>
<keyword evidence="1" id="KW-0805">Transcription regulation</keyword>